<dbReference type="VEuPathDB" id="VectorBase:AALF013842"/>
<dbReference type="GO" id="GO:0016301">
    <property type="term" value="F:kinase activity"/>
    <property type="evidence" value="ECO:0007669"/>
    <property type="project" value="UniProtKB-KW"/>
</dbReference>
<dbReference type="VEuPathDB" id="VectorBase:AALC636_029154"/>
<keyword evidence="2" id="KW-0808">Transferase</keyword>
<keyword evidence="1" id="KW-0732">Signal</keyword>
<dbReference type="PANTHER" id="PTHR11257">
    <property type="entry name" value="CHEMOSENSORY PROTEIN-RELATED"/>
    <property type="match status" value="1"/>
</dbReference>
<dbReference type="Gene3D" id="1.10.2080.10">
    <property type="entry name" value="Insect odorant-binding protein A10/Ejaculatory bulb-specific protein 3"/>
    <property type="match status" value="1"/>
</dbReference>
<dbReference type="EMBL" id="GAPW01006026">
    <property type="protein sequence ID" value="JAC07572.1"/>
    <property type="molecule type" value="mRNA"/>
</dbReference>
<organism evidence="2">
    <name type="scientific">Aedes albopictus</name>
    <name type="common">Asian tiger mosquito</name>
    <name type="synonym">Stegomyia albopicta</name>
    <dbReference type="NCBI Taxonomy" id="7160"/>
    <lineage>
        <taxon>Eukaryota</taxon>
        <taxon>Metazoa</taxon>
        <taxon>Ecdysozoa</taxon>
        <taxon>Arthropoda</taxon>
        <taxon>Hexapoda</taxon>
        <taxon>Insecta</taxon>
        <taxon>Pterygota</taxon>
        <taxon>Neoptera</taxon>
        <taxon>Endopterygota</taxon>
        <taxon>Diptera</taxon>
        <taxon>Nematocera</taxon>
        <taxon>Culicoidea</taxon>
        <taxon>Culicidae</taxon>
        <taxon>Culicinae</taxon>
        <taxon>Aedini</taxon>
        <taxon>Aedes</taxon>
        <taxon>Stegomyia</taxon>
    </lineage>
</organism>
<dbReference type="AlphaFoldDB" id="A0A023EE22"/>
<reference evidence="2" key="1">
    <citation type="journal article" date="2014" name="PLoS Negl. Trop. Dis.">
        <title>Identification and characterization of seminal fluid proteins in the Asian tiger mosquito, Aedes albopictus.</title>
        <authorList>
            <person name="Boes K.E."/>
            <person name="Ribeiro J.M."/>
            <person name="Wong A."/>
            <person name="Harrington L.C."/>
            <person name="Wolfner M.F."/>
            <person name="Sirot L.K."/>
        </authorList>
    </citation>
    <scope>NUCLEOTIDE SEQUENCE</scope>
    <source>
        <tissue evidence="2">Reproductive organs</tissue>
    </source>
</reference>
<sequence length="126" mass="14394">MKSFIVIALALVVAVAAQNKYTSKYEGVDIDEILKSDRLFNNYYKCLLDQGRCTPDANELKRILPEALQTNCAKCSEKQREGATRVINYLIENRGEQWKVLQAKFDPDNTYINQYRSEARAAGIKI</sequence>
<keyword evidence="2" id="KW-0418">Kinase</keyword>
<dbReference type="InterPro" id="IPR036682">
    <property type="entry name" value="OS_D_A10/PebIII_sf"/>
</dbReference>
<dbReference type="SUPFAM" id="SSF100910">
    <property type="entry name" value="Chemosensory protein Csp2"/>
    <property type="match status" value="1"/>
</dbReference>
<dbReference type="Pfam" id="PF03392">
    <property type="entry name" value="OS-D"/>
    <property type="match status" value="1"/>
</dbReference>
<dbReference type="VEuPathDB" id="VectorBase:AALFPA_078002"/>
<name>A0A023EE22_AEDAL</name>
<accession>A0A023EE22</accession>
<dbReference type="PANTHER" id="PTHR11257:SF12">
    <property type="entry name" value="EJACULATORY BULB-SPECIFIC PROTEIN 3-RELATED"/>
    <property type="match status" value="1"/>
</dbReference>
<feature type="signal peptide" evidence="1">
    <location>
        <begin position="1"/>
        <end position="17"/>
    </location>
</feature>
<dbReference type="InterPro" id="IPR005055">
    <property type="entry name" value="A10/PebIII"/>
</dbReference>
<evidence type="ECO:0000256" key="1">
    <source>
        <dbReference type="SAM" id="SignalP"/>
    </source>
</evidence>
<feature type="chain" id="PRO_5001513788" evidence="1">
    <location>
        <begin position="18"/>
        <end position="126"/>
    </location>
</feature>
<proteinExistence type="evidence at transcript level"/>
<protein>
    <submittedName>
        <fullName evidence="2">Protein serine/threonine kinase</fullName>
    </submittedName>
</protein>
<evidence type="ECO:0000313" key="2">
    <source>
        <dbReference type="EMBL" id="JAC07572.1"/>
    </source>
</evidence>